<feature type="region of interest" description="Disordered" evidence="1">
    <location>
        <begin position="62"/>
        <end position="81"/>
    </location>
</feature>
<evidence type="ECO:0000313" key="3">
    <source>
        <dbReference type="Proteomes" id="UP000541444"/>
    </source>
</evidence>
<evidence type="ECO:0000256" key="1">
    <source>
        <dbReference type="SAM" id="MobiDB-lite"/>
    </source>
</evidence>
<sequence length="267" mass="30180">MDEEEHEVYGGDIPDLEVDMTDADRIDEDALKNQELDDMKKRLKQMEEDATALREMQAKVEKEMGVTQDPANAASTQDNKEEIDSRSVFVGNIVMKLCDDIRLETQITVQNAIRDVFQEERGRRTNLGKDITTSSDEGLRLLHTNHSATDFDLQSHLPQAITALHTNYPLQPHTTNLNRPPALTTNRLRNTNQRQYPTTLLTDPIPGYYHNLDEEDVETDFSSQNPAPTPFTALKPPSPHKPKSNPLSDTISPKQCPAYSRLSSTVR</sequence>
<protein>
    <submittedName>
        <fullName evidence="2">Uncharacterized protein</fullName>
    </submittedName>
</protein>
<dbReference type="OrthoDB" id="4726at2759"/>
<comment type="caution">
    <text evidence="2">The sequence shown here is derived from an EMBL/GenBank/DDBJ whole genome shotgun (WGS) entry which is preliminary data.</text>
</comment>
<accession>A0A7J7NTH6</accession>
<evidence type="ECO:0000313" key="2">
    <source>
        <dbReference type="EMBL" id="KAF6170340.1"/>
    </source>
</evidence>
<keyword evidence="3" id="KW-1185">Reference proteome</keyword>
<organism evidence="2 3">
    <name type="scientific">Kingdonia uniflora</name>
    <dbReference type="NCBI Taxonomy" id="39325"/>
    <lineage>
        <taxon>Eukaryota</taxon>
        <taxon>Viridiplantae</taxon>
        <taxon>Streptophyta</taxon>
        <taxon>Embryophyta</taxon>
        <taxon>Tracheophyta</taxon>
        <taxon>Spermatophyta</taxon>
        <taxon>Magnoliopsida</taxon>
        <taxon>Ranunculales</taxon>
        <taxon>Circaeasteraceae</taxon>
        <taxon>Kingdonia</taxon>
    </lineage>
</organism>
<gene>
    <name evidence="2" type="ORF">GIB67_043030</name>
</gene>
<feature type="region of interest" description="Disordered" evidence="1">
    <location>
        <begin position="1"/>
        <end position="20"/>
    </location>
</feature>
<dbReference type="Proteomes" id="UP000541444">
    <property type="component" value="Unassembled WGS sequence"/>
</dbReference>
<name>A0A7J7NTH6_9MAGN</name>
<proteinExistence type="predicted"/>
<reference evidence="2 3" key="1">
    <citation type="journal article" date="2020" name="IScience">
        <title>Genome Sequencing of the Endangered Kingdonia uniflora (Circaeasteraceae, Ranunculales) Reveals Potential Mechanisms of Evolutionary Specialization.</title>
        <authorList>
            <person name="Sun Y."/>
            <person name="Deng T."/>
            <person name="Zhang A."/>
            <person name="Moore M.J."/>
            <person name="Landis J.B."/>
            <person name="Lin N."/>
            <person name="Zhang H."/>
            <person name="Zhang X."/>
            <person name="Huang J."/>
            <person name="Zhang X."/>
            <person name="Sun H."/>
            <person name="Wang H."/>
        </authorList>
    </citation>
    <scope>NUCLEOTIDE SEQUENCE [LARGE SCALE GENOMIC DNA]</scope>
    <source>
        <strain evidence="2">TB1705</strain>
        <tissue evidence="2">Leaf</tissue>
    </source>
</reference>
<dbReference type="EMBL" id="JACGCM010000593">
    <property type="protein sequence ID" value="KAF6170340.1"/>
    <property type="molecule type" value="Genomic_DNA"/>
</dbReference>
<dbReference type="AlphaFoldDB" id="A0A7J7NTH6"/>
<feature type="region of interest" description="Disordered" evidence="1">
    <location>
        <begin position="217"/>
        <end position="267"/>
    </location>
</feature>